<evidence type="ECO:0000313" key="13">
    <source>
        <dbReference type="Proteomes" id="UP000308768"/>
    </source>
</evidence>
<dbReference type="GO" id="GO:1904257">
    <property type="term" value="P:zinc ion import into Golgi lumen"/>
    <property type="evidence" value="ECO:0007669"/>
    <property type="project" value="TreeGrafter"/>
</dbReference>
<feature type="transmembrane region" description="Helical" evidence="8">
    <location>
        <begin position="46"/>
        <end position="67"/>
    </location>
</feature>
<dbReference type="Proteomes" id="UP000308768">
    <property type="component" value="Unassembled WGS sequence"/>
</dbReference>
<feature type="compositionally biased region" description="Basic and acidic residues" evidence="9">
    <location>
        <begin position="179"/>
        <end position="194"/>
    </location>
</feature>
<evidence type="ECO:0000259" key="10">
    <source>
        <dbReference type="Pfam" id="PF01545"/>
    </source>
</evidence>
<evidence type="ECO:0000256" key="7">
    <source>
        <dbReference type="ARBA" id="ARBA00023136"/>
    </source>
</evidence>
<keyword evidence="4 8" id="KW-0812">Transmembrane</keyword>
<feature type="region of interest" description="Disordered" evidence="9">
    <location>
        <begin position="144"/>
        <end position="221"/>
    </location>
</feature>
<evidence type="ECO:0000256" key="2">
    <source>
        <dbReference type="ARBA" id="ARBA00008873"/>
    </source>
</evidence>
<dbReference type="NCBIfam" id="TIGR01297">
    <property type="entry name" value="CDF"/>
    <property type="match status" value="1"/>
</dbReference>
<evidence type="ECO:0000256" key="6">
    <source>
        <dbReference type="ARBA" id="ARBA00023065"/>
    </source>
</evidence>
<comment type="subcellular location">
    <subcellularLocation>
        <location evidence="8">Endoplasmic reticulum membrane</location>
        <topology evidence="8">Multi-pass membrane protein</topology>
    </subcellularLocation>
    <subcellularLocation>
        <location evidence="1">Membrane</location>
        <topology evidence="1">Multi-pass membrane protein</topology>
    </subcellularLocation>
</comment>
<reference evidence="12 13" key="1">
    <citation type="submission" date="2017-03" db="EMBL/GenBank/DDBJ databases">
        <title>Genomes of endolithic fungi from Antarctica.</title>
        <authorList>
            <person name="Coleine C."/>
            <person name="Masonjones S."/>
            <person name="Stajich J.E."/>
        </authorList>
    </citation>
    <scope>NUCLEOTIDE SEQUENCE [LARGE SCALE GENOMIC DNA]</scope>
    <source>
        <strain evidence="12 13">CCFEE 5187</strain>
    </source>
</reference>
<evidence type="ECO:0000256" key="5">
    <source>
        <dbReference type="ARBA" id="ARBA00022989"/>
    </source>
</evidence>
<evidence type="ECO:0000256" key="8">
    <source>
        <dbReference type="RuleBase" id="RU369017"/>
    </source>
</evidence>
<dbReference type="GO" id="GO:0006882">
    <property type="term" value="P:intracellular zinc ion homeostasis"/>
    <property type="evidence" value="ECO:0007669"/>
    <property type="project" value="InterPro"/>
</dbReference>
<comment type="function">
    <text evidence="8">Functions as a zinc transporter.</text>
</comment>
<feature type="compositionally biased region" description="Basic residues" evidence="9">
    <location>
        <begin position="489"/>
        <end position="502"/>
    </location>
</feature>
<comment type="similarity">
    <text evidence="2 8">Belongs to the cation diffusion facilitator (CDF) transporter (TC 2.A.4) family. SLC30A subfamily.</text>
</comment>
<evidence type="ECO:0000256" key="1">
    <source>
        <dbReference type="ARBA" id="ARBA00004141"/>
    </source>
</evidence>
<dbReference type="EMBL" id="NAJN01002443">
    <property type="protein sequence ID" value="TKA52630.1"/>
    <property type="molecule type" value="Genomic_DNA"/>
</dbReference>
<evidence type="ECO:0000259" key="11">
    <source>
        <dbReference type="Pfam" id="PF12657"/>
    </source>
</evidence>
<sequence length="685" mass="75352">MIHSILIEKDSRRIMYFACLNFTFMLVQGFYGWVSGSLGLLSDTVHMFFDCLGLVVGIAAAVASKWPISADKPYGWGKLNTLSAFGNGIFLLLVSFEFVMEAVEGILEKKELRRVEELLIVSILGFLVNLVGLFGFGHAHAGHDHGHSHGGHDHAHGDDHSYGGHDHKYHHSSAHSHSHKDEHNESCGHPHDHSPAVPPTPSSTTQMHLPPPPIPVPHANHSHANENMHGIFLHILSDLLGSAAVIVATLLHLYVYPWYGWDPLATIIIAVLIFVAAIPLVISTGKKLILSLPSETEYSLREALQGVSELRGVKGYAVPRFWLDDKEAPEDHHGHSHGHDHGGGGDRSEKVLGVIHIIATKNTDLEDVRERTEQFLKGLAFSCTDPSSICMNFLYHLNTPNADTTSLMLPLSAGTPLSAPSWQKQITESETLHSLSHGLAGHVTTRTWGMAASPFRDYIATCITVHPSDMVEYTISANHQSTLTMSRSDKRRGRPSLVKRGRPFAPEDLSADAILLDIKQWVNTDGHAPQGTQRLEEEVRDWILEVMRMPYASLDSSLEASPTGKAGLRPRFHASDPNAIVRHLKQNVVHDPEIISSRSSRLLSLVKDAAPSPKPLDLDIAAKLTDVVTSLSSEVLASLCKSDKRSGIIFRVYSMIRATTRQTIDGETIQDSELDIEKEDGDPEH</sequence>
<dbReference type="InterPro" id="IPR058533">
    <property type="entry name" value="Cation_efflux_TM"/>
</dbReference>
<dbReference type="InterPro" id="IPR027469">
    <property type="entry name" value="Cation_efflux_TMD_sf"/>
</dbReference>
<feature type="non-terminal residue" evidence="12">
    <location>
        <position position="685"/>
    </location>
</feature>
<dbReference type="GO" id="GO:0005789">
    <property type="term" value="C:endoplasmic reticulum membrane"/>
    <property type="evidence" value="ECO:0007669"/>
    <property type="project" value="UniProtKB-SubCell"/>
</dbReference>
<keyword evidence="3 8" id="KW-0813">Transport</keyword>
<name>A0A4U0VSQ7_9PEZI</name>
<dbReference type="InterPro" id="IPR002524">
    <property type="entry name" value="Cation_efflux"/>
</dbReference>
<dbReference type="GO" id="GO:0005385">
    <property type="term" value="F:zinc ion transmembrane transporter activity"/>
    <property type="evidence" value="ECO:0007669"/>
    <property type="project" value="UniProtKB-UniRule"/>
</dbReference>
<gene>
    <name evidence="12" type="ORF">B0A49_13306</name>
</gene>
<dbReference type="STRING" id="331657.A0A4U0VSQ7"/>
<feature type="transmembrane region" description="Helical" evidence="8">
    <location>
        <begin position="231"/>
        <end position="255"/>
    </location>
</feature>
<keyword evidence="5 8" id="KW-1133">Transmembrane helix</keyword>
<feature type="region of interest" description="Disordered" evidence="9">
    <location>
        <begin position="482"/>
        <end position="503"/>
    </location>
</feature>
<evidence type="ECO:0000256" key="3">
    <source>
        <dbReference type="ARBA" id="ARBA00022448"/>
    </source>
</evidence>
<dbReference type="PANTHER" id="PTHR45755">
    <property type="match status" value="1"/>
</dbReference>
<dbReference type="OrthoDB" id="78669at2759"/>
<proteinExistence type="inferred from homology"/>
<dbReference type="SUPFAM" id="SSF161111">
    <property type="entry name" value="Cation efflux protein transmembrane domain-like"/>
    <property type="match status" value="1"/>
</dbReference>
<dbReference type="InterPro" id="IPR045316">
    <property type="entry name" value="Msc2-like"/>
</dbReference>
<feature type="compositionally biased region" description="Basic and acidic residues" evidence="9">
    <location>
        <begin position="144"/>
        <end position="166"/>
    </location>
</feature>
<feature type="domain" description="Transcription factor IIIC 90kDa subunit N-terminal" evidence="11">
    <location>
        <begin position="401"/>
        <end position="486"/>
    </location>
</feature>
<feature type="transmembrane region" description="Helical" evidence="8">
    <location>
        <begin position="261"/>
        <end position="282"/>
    </location>
</feature>
<dbReference type="PANTHER" id="PTHR45755:SF4">
    <property type="entry name" value="ZINC TRANSPORTER 7"/>
    <property type="match status" value="1"/>
</dbReference>
<feature type="domain" description="Cation efflux protein transmembrane" evidence="10">
    <location>
        <begin position="15"/>
        <end position="288"/>
    </location>
</feature>
<dbReference type="GO" id="GO:0005794">
    <property type="term" value="C:Golgi apparatus"/>
    <property type="evidence" value="ECO:0007669"/>
    <property type="project" value="TreeGrafter"/>
</dbReference>
<evidence type="ECO:0000313" key="12">
    <source>
        <dbReference type="EMBL" id="TKA52630.1"/>
    </source>
</evidence>
<feature type="compositionally biased region" description="Basic residues" evidence="9">
    <location>
        <begin position="167"/>
        <end position="178"/>
    </location>
</feature>
<dbReference type="Pfam" id="PF01545">
    <property type="entry name" value="Cation_efflux"/>
    <property type="match status" value="1"/>
</dbReference>
<dbReference type="InterPro" id="IPR024761">
    <property type="entry name" value="TFIIIC_delta_N"/>
</dbReference>
<dbReference type="AlphaFoldDB" id="A0A4U0VSQ7"/>
<feature type="transmembrane region" description="Helical" evidence="8">
    <location>
        <begin position="118"/>
        <end position="136"/>
    </location>
</feature>
<organism evidence="12 13">
    <name type="scientific">Cryomyces minteri</name>
    <dbReference type="NCBI Taxonomy" id="331657"/>
    <lineage>
        <taxon>Eukaryota</taxon>
        <taxon>Fungi</taxon>
        <taxon>Dikarya</taxon>
        <taxon>Ascomycota</taxon>
        <taxon>Pezizomycotina</taxon>
        <taxon>Dothideomycetes</taxon>
        <taxon>Dothideomycetes incertae sedis</taxon>
        <taxon>Cryomyces</taxon>
    </lineage>
</organism>
<comment type="caution">
    <text evidence="8">Lacks conserved residue(s) required for the propagation of feature annotation.</text>
</comment>
<evidence type="ECO:0000256" key="4">
    <source>
        <dbReference type="ARBA" id="ARBA00022692"/>
    </source>
</evidence>
<feature type="transmembrane region" description="Helical" evidence="8">
    <location>
        <begin position="14"/>
        <end position="34"/>
    </location>
</feature>
<keyword evidence="13" id="KW-1185">Reference proteome</keyword>
<keyword evidence="8" id="KW-0256">Endoplasmic reticulum</keyword>
<comment type="caution">
    <text evidence="12">The sequence shown here is derived from an EMBL/GenBank/DDBJ whole genome shotgun (WGS) entry which is preliminary data.</text>
</comment>
<dbReference type="Pfam" id="PF12657">
    <property type="entry name" value="TFIIIC_delta"/>
    <property type="match status" value="1"/>
</dbReference>
<dbReference type="GO" id="GO:0031410">
    <property type="term" value="C:cytoplasmic vesicle"/>
    <property type="evidence" value="ECO:0007669"/>
    <property type="project" value="TreeGrafter"/>
</dbReference>
<dbReference type="Gene3D" id="1.20.1510.10">
    <property type="entry name" value="Cation efflux protein transmembrane domain"/>
    <property type="match status" value="1"/>
</dbReference>
<protein>
    <recommendedName>
        <fullName evidence="8">Zinc transporter</fullName>
    </recommendedName>
</protein>
<keyword evidence="7 8" id="KW-0472">Membrane</keyword>
<keyword evidence="6 8" id="KW-0406">Ion transport</keyword>
<accession>A0A4U0VSQ7</accession>
<evidence type="ECO:0000256" key="9">
    <source>
        <dbReference type="SAM" id="MobiDB-lite"/>
    </source>
</evidence>